<evidence type="ECO:0000313" key="2">
    <source>
        <dbReference type="Proteomes" id="UP000481033"/>
    </source>
</evidence>
<keyword evidence="2" id="KW-1185">Reference proteome</keyword>
<sequence>MIKKLWLRLLILLGLLCPFLLREASNSLEPYPAVLQPSGATKISASDGILRFSRTELIAISHAGTEQPLDPREFFDVIPNQYWSHIARNGFGLGEAKTRSVSLGIWTLSATTILEASPTERKAALDWMTTRLQMLGMSDVEKLQVRQVKTWFDIDKGVAVKSEITEQTNVELR</sequence>
<protein>
    <submittedName>
        <fullName evidence="1">Uncharacterized protein</fullName>
    </submittedName>
</protein>
<dbReference type="EMBL" id="QXHD01000004">
    <property type="protein sequence ID" value="NEZ55697.1"/>
    <property type="molecule type" value="Genomic_DNA"/>
</dbReference>
<dbReference type="Proteomes" id="UP000481033">
    <property type="component" value="Unassembled WGS sequence"/>
</dbReference>
<dbReference type="AlphaFoldDB" id="A0A6M0RHF3"/>
<comment type="caution">
    <text evidence="1">The sequence shown here is derived from an EMBL/GenBank/DDBJ whole genome shotgun (WGS) entry which is preliminary data.</text>
</comment>
<gene>
    <name evidence="1" type="ORF">DXZ20_08430</name>
</gene>
<evidence type="ECO:0000313" key="1">
    <source>
        <dbReference type="EMBL" id="NEZ55697.1"/>
    </source>
</evidence>
<organism evidence="1 2">
    <name type="scientific">Adonisia turfae CCMR0081</name>
    <dbReference type="NCBI Taxonomy" id="2292702"/>
    <lineage>
        <taxon>Bacteria</taxon>
        <taxon>Bacillati</taxon>
        <taxon>Cyanobacteriota</taxon>
        <taxon>Adonisia</taxon>
        <taxon>Adonisia turfae</taxon>
    </lineage>
</organism>
<proteinExistence type="predicted"/>
<accession>A0A6M0RHF3</accession>
<reference evidence="1 2" key="1">
    <citation type="journal article" date="2020" name="Microb. Ecol.">
        <title>Ecogenomics of the Marine Benthic Filamentous Cyanobacterium Adonisia.</title>
        <authorList>
            <person name="Walter J.M."/>
            <person name="Coutinho F.H."/>
            <person name="Leomil L."/>
            <person name="Hargreaves P.I."/>
            <person name="Campeao M.E."/>
            <person name="Vieira V.V."/>
            <person name="Silva B.S."/>
            <person name="Fistarol G.O."/>
            <person name="Salomon P.S."/>
            <person name="Sawabe T."/>
            <person name="Mino S."/>
            <person name="Hosokawa M."/>
            <person name="Miyashita H."/>
            <person name="Maruyama F."/>
            <person name="van Verk M.C."/>
            <person name="Dutilh B.E."/>
            <person name="Thompson C.C."/>
            <person name="Thompson F.L."/>
        </authorList>
    </citation>
    <scope>NUCLEOTIDE SEQUENCE [LARGE SCALE GENOMIC DNA]</scope>
    <source>
        <strain evidence="1 2">CCMR0081</strain>
    </source>
</reference>
<dbReference type="RefSeq" id="WP_163662587.1">
    <property type="nucleotide sequence ID" value="NZ_QXHD01000004.1"/>
</dbReference>
<name>A0A6M0RHF3_9CYAN</name>